<dbReference type="PROSITE" id="PS50943">
    <property type="entry name" value="HTH_CROC1"/>
    <property type="match status" value="1"/>
</dbReference>
<evidence type="ECO:0000259" key="1">
    <source>
        <dbReference type="PROSITE" id="PS50943"/>
    </source>
</evidence>
<dbReference type="InterPro" id="IPR011990">
    <property type="entry name" value="TPR-like_helical_dom_sf"/>
</dbReference>
<gene>
    <name evidence="2" type="ORF">SAMN05878391_2021</name>
</gene>
<dbReference type="InterPro" id="IPR053163">
    <property type="entry name" value="HTH-type_regulator_Rgg"/>
</dbReference>
<keyword evidence="3" id="KW-1185">Reference proteome</keyword>
<accession>A0A285UPC8</accession>
<dbReference type="InterPro" id="IPR010982">
    <property type="entry name" value="Lambda_DNA-bd_dom_sf"/>
</dbReference>
<evidence type="ECO:0000313" key="3">
    <source>
        <dbReference type="Proteomes" id="UP000219412"/>
    </source>
</evidence>
<dbReference type="AlphaFoldDB" id="A0A285UPC8"/>
<dbReference type="SUPFAM" id="SSF47413">
    <property type="entry name" value="lambda repressor-like DNA-binding domains"/>
    <property type="match status" value="1"/>
</dbReference>
<dbReference type="SUPFAM" id="SSF48452">
    <property type="entry name" value="TPR-like"/>
    <property type="match status" value="1"/>
</dbReference>
<proteinExistence type="predicted"/>
<protein>
    <submittedName>
        <fullName evidence="2">Helix-turn-helix protein</fullName>
    </submittedName>
</protein>
<dbReference type="Gene3D" id="1.25.40.10">
    <property type="entry name" value="Tetratricopeptide repeat domain"/>
    <property type="match status" value="1"/>
</dbReference>
<reference evidence="3" key="1">
    <citation type="submission" date="2017-08" db="EMBL/GenBank/DDBJ databases">
        <authorList>
            <person name="Varghese N."/>
            <person name="Submissions S."/>
        </authorList>
    </citation>
    <scope>NUCLEOTIDE SEQUENCE [LARGE SCALE GENOMIC DNA]</scope>
    <source>
        <strain evidence="3">DSM 23173</strain>
    </source>
</reference>
<dbReference type="GO" id="GO:0003677">
    <property type="term" value="F:DNA binding"/>
    <property type="evidence" value="ECO:0007669"/>
    <property type="project" value="InterPro"/>
</dbReference>
<dbReference type="CDD" id="cd00093">
    <property type="entry name" value="HTH_XRE"/>
    <property type="match status" value="1"/>
</dbReference>
<dbReference type="PANTHER" id="PTHR37038">
    <property type="entry name" value="TRANSCRIPTIONAL REGULATOR-RELATED"/>
    <property type="match status" value="1"/>
</dbReference>
<evidence type="ECO:0000313" key="2">
    <source>
        <dbReference type="EMBL" id="SOC43557.1"/>
    </source>
</evidence>
<dbReference type="SMART" id="SM00530">
    <property type="entry name" value="HTH_XRE"/>
    <property type="match status" value="1"/>
</dbReference>
<dbReference type="Pfam" id="PF01381">
    <property type="entry name" value="HTH_3"/>
    <property type="match status" value="1"/>
</dbReference>
<dbReference type="EMBL" id="OBQF01000005">
    <property type="protein sequence ID" value="SOC43557.1"/>
    <property type="molecule type" value="Genomic_DNA"/>
</dbReference>
<dbReference type="Proteomes" id="UP000219412">
    <property type="component" value="Unassembled WGS sequence"/>
</dbReference>
<feature type="domain" description="HTH cro/C1-type" evidence="1">
    <location>
        <begin position="8"/>
        <end position="61"/>
    </location>
</feature>
<organism evidence="2 3">
    <name type="scientific">Salinicoccus kekensis</name>
    <dbReference type="NCBI Taxonomy" id="714307"/>
    <lineage>
        <taxon>Bacteria</taxon>
        <taxon>Bacillati</taxon>
        <taxon>Bacillota</taxon>
        <taxon>Bacilli</taxon>
        <taxon>Bacillales</taxon>
        <taxon>Staphylococcaceae</taxon>
        <taxon>Salinicoccus</taxon>
    </lineage>
</organism>
<dbReference type="RefSeq" id="WP_097041705.1">
    <property type="nucleotide sequence ID" value="NZ_OBQF01000005.1"/>
</dbReference>
<dbReference type="InterPro" id="IPR001387">
    <property type="entry name" value="Cro/C1-type_HTH"/>
</dbReference>
<name>A0A285UPC8_9STAP</name>
<dbReference type="OrthoDB" id="1150409at2"/>
<sequence>MTTIGDRIRRERIRQGISQKKLSMGICSQSSLSRLENNDLSLSMRKVNQILERLGWSFIDLGTNEGTIKGDTFLKELDEARHHDDYNGMETILSNHNKVKAAGEKSIIYMKWHHGLVAFHKKDYAESEKQLRYAIYIAEKYKFRSYLPELYMAMGATRDFLGEPPVKYYTGAYKIYRELSLTDFRLETKILYHLIVCHSKEGQHHQVILKCKKAIKILSGNFSTYMICEIYGLWLKALACLNEKENYTDLKYRTHIIFEQHSCLEMWEKLENYPAVNN</sequence>